<keyword evidence="7" id="KW-1185">Reference proteome</keyword>
<dbReference type="SMART" id="SM00336">
    <property type="entry name" value="BBOX"/>
    <property type="match status" value="1"/>
</dbReference>
<keyword evidence="2 4" id="KW-0863">Zinc-finger</keyword>
<comment type="interaction">
    <interactant intactId="EBI-2317242">
        <id>O16684</id>
    </interactant>
    <interactant intactId="EBI-2317194">
        <id>Q95XW5</id>
        <label>magu-1</label>
    </interactant>
    <organismsDiffer>false</organismsDiffer>
    <experiments>3</experiments>
</comment>
<dbReference type="Gene3D" id="3.30.160.60">
    <property type="entry name" value="Classic Zinc Finger"/>
    <property type="match status" value="1"/>
</dbReference>
<feature type="domain" description="RING-type" evidence="5">
    <location>
        <begin position="7"/>
        <end position="52"/>
    </location>
</feature>
<reference evidence="6 7" key="1">
    <citation type="journal article" date="1998" name="Science">
        <title>Genome sequence of the nematode C. elegans: a platform for investigating biology.</title>
        <authorList>
            <consortium name="The C. elegans sequencing consortium"/>
            <person name="Sulson J.E."/>
            <person name="Waterston R."/>
        </authorList>
    </citation>
    <scope>NUCLEOTIDE SEQUENCE [LARGE SCALE GENOMIC DNA]</scope>
    <source>
        <strain evidence="6 7">Bristol N2</strain>
    </source>
</reference>
<dbReference type="SMR" id="O16684"/>
<organism evidence="6 7">
    <name type="scientific">Caenorhabditis elegans</name>
    <dbReference type="NCBI Taxonomy" id="6239"/>
    <lineage>
        <taxon>Eukaryota</taxon>
        <taxon>Metazoa</taxon>
        <taxon>Ecdysozoa</taxon>
        <taxon>Nematoda</taxon>
        <taxon>Chromadorea</taxon>
        <taxon>Rhabditida</taxon>
        <taxon>Rhabditina</taxon>
        <taxon>Rhabditomorpha</taxon>
        <taxon>Rhabditoidea</taxon>
        <taxon>Rhabditidae</taxon>
        <taxon>Peloderinae</taxon>
        <taxon>Caenorhabditis</taxon>
    </lineage>
</organism>
<dbReference type="InterPro" id="IPR052667">
    <property type="entry name" value="E3_ubiquitin-ligase_RING"/>
</dbReference>
<dbReference type="InterPro" id="IPR013083">
    <property type="entry name" value="Znf_RING/FYVE/PHD"/>
</dbReference>
<dbReference type="PANTHER" id="PTHR47156:SF10">
    <property type="entry name" value="E3 UBIQUITIN-PROTEIN LIGASE TRIM-21-RELATED"/>
    <property type="match status" value="1"/>
</dbReference>
<gene>
    <name evidence="6" type="ORF">CELE_ZK1240.1</name>
    <name evidence="6 8" type="ORF">ZK1240.1</name>
</gene>
<dbReference type="SMART" id="SM00184">
    <property type="entry name" value="RING"/>
    <property type="match status" value="1"/>
</dbReference>
<dbReference type="InParanoid" id="O16684"/>
<dbReference type="PhylomeDB" id="O16684"/>
<dbReference type="eggNOG" id="KOG4185">
    <property type="taxonomic scope" value="Eukaryota"/>
</dbReference>
<evidence type="ECO:0000313" key="8">
    <source>
        <dbReference type="WormBase" id="ZK1240.1"/>
    </source>
</evidence>
<evidence type="ECO:0000256" key="1">
    <source>
        <dbReference type="ARBA" id="ARBA00022723"/>
    </source>
</evidence>
<sequence length="310" mass="34797">MSKVIECEICNLEFSSVNEDQVPRILKCGHSVCQCCATKLLKNSAISCPFCRETTSVSAVKDLQKNFALLQIIEHTKTERVEEEDEADVPPKCATHKYNMAEFVCLDPNCSSDEKLMCRTCEEFGVHAGHSKGLLQTEALKLRTLLKDKLLKSEDQIVQIDKNIEEVDSAQQTNQVDGKVFQDKKDLISVYYTSIRETLDAQEALANQKLREIAESNSASNKLLLEELSESLETQKLKNEKLKSFLGMSNADLLALNSEIQLWDDSENTEVEPIQFDVALNFPEVNRLAVDVANASMSSSLEPDNITLWL</sequence>
<dbReference type="InterPro" id="IPR001841">
    <property type="entry name" value="Znf_RING"/>
</dbReference>
<dbReference type="SUPFAM" id="SSF57845">
    <property type="entry name" value="B-box zinc-binding domain"/>
    <property type="match status" value="1"/>
</dbReference>
<dbReference type="EMBL" id="BX284602">
    <property type="protein sequence ID" value="CCD61643.1"/>
    <property type="molecule type" value="Genomic_DNA"/>
</dbReference>
<dbReference type="PANTHER" id="PTHR47156">
    <property type="entry name" value="PROTEIN CBG20824"/>
    <property type="match status" value="1"/>
</dbReference>
<dbReference type="HOGENOM" id="CLU_079715_0_0_1"/>
<dbReference type="PaxDb" id="6239-ZK1240.1"/>
<evidence type="ECO:0000256" key="4">
    <source>
        <dbReference type="PROSITE-ProRule" id="PRU00175"/>
    </source>
</evidence>
<dbReference type="Proteomes" id="UP000001940">
    <property type="component" value="Chromosome II"/>
</dbReference>
<dbReference type="AlphaFoldDB" id="O16684"/>
<evidence type="ECO:0000313" key="7">
    <source>
        <dbReference type="Proteomes" id="UP000001940"/>
    </source>
</evidence>
<dbReference type="GeneID" id="173589"/>
<dbReference type="UCSC" id="ZK1240.1">
    <property type="organism name" value="c. elegans"/>
</dbReference>
<dbReference type="SUPFAM" id="SSF57850">
    <property type="entry name" value="RING/U-box"/>
    <property type="match status" value="1"/>
</dbReference>
<dbReference type="KEGG" id="cel:CELE_ZK1240.1"/>
<evidence type="ECO:0000313" key="6">
    <source>
        <dbReference type="EMBL" id="CCD61643.1"/>
    </source>
</evidence>
<protein>
    <submittedName>
        <fullName evidence="6">RING-type domain-containing protein</fullName>
    </submittedName>
</protein>
<evidence type="ECO:0000256" key="3">
    <source>
        <dbReference type="ARBA" id="ARBA00022833"/>
    </source>
</evidence>
<dbReference type="Gene3D" id="3.30.40.10">
    <property type="entry name" value="Zinc/RING finger domain, C3HC4 (zinc finger)"/>
    <property type="match status" value="1"/>
</dbReference>
<proteinExistence type="evidence at protein level"/>
<name>O16684_CAEEL</name>
<accession>O16684</accession>
<dbReference type="PROSITE" id="PS50089">
    <property type="entry name" value="ZF_RING_2"/>
    <property type="match status" value="1"/>
</dbReference>
<keyword evidence="1" id="KW-0479">Metal-binding</keyword>
<dbReference type="RefSeq" id="NP_494243.2">
    <property type="nucleotide sequence ID" value="NM_061842.4"/>
</dbReference>
<evidence type="ECO:0000259" key="5">
    <source>
        <dbReference type="PROSITE" id="PS50089"/>
    </source>
</evidence>
<dbReference type="OMA" id="VIECEIC"/>
<dbReference type="CTD" id="173589"/>
<dbReference type="InterPro" id="IPR017907">
    <property type="entry name" value="Znf_RING_CS"/>
</dbReference>
<dbReference type="IntAct" id="O16684">
    <property type="interactions" value="1"/>
</dbReference>
<dbReference type="GO" id="GO:0008270">
    <property type="term" value="F:zinc ion binding"/>
    <property type="evidence" value="ECO:0007669"/>
    <property type="project" value="UniProtKB-KW"/>
</dbReference>
<dbReference type="Pfam" id="PF13639">
    <property type="entry name" value="zf-RING_2"/>
    <property type="match status" value="1"/>
</dbReference>
<evidence type="ECO:0000256" key="2">
    <source>
        <dbReference type="ARBA" id="ARBA00022771"/>
    </source>
</evidence>
<dbReference type="CDD" id="cd19774">
    <property type="entry name" value="Bbox2_TRIM23_C-IX_rpt2"/>
    <property type="match status" value="1"/>
</dbReference>
<dbReference type="FunCoup" id="O16684">
    <property type="interactions" value="304"/>
</dbReference>
<dbReference type="Bgee" id="WBGene00022866">
    <property type="expression patterns" value="Expressed in larva and 1 other cell type or tissue"/>
</dbReference>
<dbReference type="PROSITE" id="PS00518">
    <property type="entry name" value="ZF_RING_1"/>
    <property type="match status" value="1"/>
</dbReference>
<dbReference type="STRING" id="6239.ZK1240.1.1"/>
<dbReference type="OrthoDB" id="5808232at2759"/>
<dbReference type="AGR" id="WB:WBGene00022866"/>
<dbReference type="InterPro" id="IPR000315">
    <property type="entry name" value="Znf_B-box"/>
</dbReference>
<dbReference type="WormBase" id="ZK1240.1">
    <property type="protein sequence ID" value="CE33494"/>
    <property type="gene ID" value="WBGene00022866"/>
</dbReference>
<keyword evidence="3" id="KW-0862">Zinc</keyword>